<accession>A0AAF5DIC8</accession>
<name>A0AAF5DIC8_STRER</name>
<keyword evidence="1" id="KW-1133">Transmembrane helix</keyword>
<protein>
    <submittedName>
        <fullName evidence="3">Uncharacterized protein</fullName>
    </submittedName>
</protein>
<dbReference type="WBParaSite" id="TCONS_00012124.p1">
    <property type="protein sequence ID" value="TCONS_00012124.p1"/>
    <property type="gene ID" value="XLOC_007503"/>
</dbReference>
<keyword evidence="1" id="KW-0812">Transmembrane</keyword>
<feature type="transmembrane region" description="Helical" evidence="1">
    <location>
        <begin position="125"/>
        <end position="147"/>
    </location>
</feature>
<evidence type="ECO:0000313" key="3">
    <source>
        <dbReference type="WBParaSite" id="TCONS_00012124.p1"/>
    </source>
</evidence>
<evidence type="ECO:0000256" key="1">
    <source>
        <dbReference type="SAM" id="Phobius"/>
    </source>
</evidence>
<proteinExistence type="predicted"/>
<keyword evidence="2" id="KW-1185">Reference proteome</keyword>
<reference evidence="3" key="1">
    <citation type="submission" date="2024-02" db="UniProtKB">
        <authorList>
            <consortium name="WormBaseParasite"/>
        </authorList>
    </citation>
    <scope>IDENTIFICATION</scope>
</reference>
<feature type="transmembrane region" description="Helical" evidence="1">
    <location>
        <begin position="206"/>
        <end position="227"/>
    </location>
</feature>
<evidence type="ECO:0000313" key="2">
    <source>
        <dbReference type="Proteomes" id="UP000035681"/>
    </source>
</evidence>
<dbReference type="Proteomes" id="UP000035681">
    <property type="component" value="Unplaced"/>
</dbReference>
<keyword evidence="1" id="KW-0472">Membrane</keyword>
<feature type="transmembrane region" description="Helical" evidence="1">
    <location>
        <begin position="162"/>
        <end position="185"/>
    </location>
</feature>
<sequence length="273" mass="31496">IIFLTFGFFIDCHFIYNPYITRYAEYMRKPGIINTPVIPVTVPGHNGRSPFINNGAGFFIQSAALLNSNNVVIPPTRILSIPSFIAPNYFILKKPITFRDKIKLRHLELEPLCCMDSCLIRGGCLTIAVFEAIYIAITTLIGIYITYKYQLFNVTFSNTSSLVIYLSIIIFYNLISCFFIALMLHGLLSFQKKYLWLHWNFDKISLIFHIFMFGATFFFLSTNFLIGEFSKENITLLCCFGFQIPLQLWSLSVVKRCSDYFNLLKVLIKLAEH</sequence>
<organism evidence="2 3">
    <name type="scientific">Strongyloides stercoralis</name>
    <name type="common">Threadworm</name>
    <dbReference type="NCBI Taxonomy" id="6248"/>
    <lineage>
        <taxon>Eukaryota</taxon>
        <taxon>Metazoa</taxon>
        <taxon>Ecdysozoa</taxon>
        <taxon>Nematoda</taxon>
        <taxon>Chromadorea</taxon>
        <taxon>Rhabditida</taxon>
        <taxon>Tylenchina</taxon>
        <taxon>Panagrolaimomorpha</taxon>
        <taxon>Strongyloidoidea</taxon>
        <taxon>Strongyloididae</taxon>
        <taxon>Strongyloides</taxon>
    </lineage>
</organism>
<dbReference type="AlphaFoldDB" id="A0AAF5DIC8"/>